<name>A0ABN2LM52_9MICO</name>
<evidence type="ECO:0000313" key="2">
    <source>
        <dbReference type="Proteomes" id="UP001499938"/>
    </source>
</evidence>
<evidence type="ECO:0008006" key="3">
    <source>
        <dbReference type="Google" id="ProtNLM"/>
    </source>
</evidence>
<organism evidence="1 2">
    <name type="scientific">Nostocoides veronense</name>
    <dbReference type="NCBI Taxonomy" id="330836"/>
    <lineage>
        <taxon>Bacteria</taxon>
        <taxon>Bacillati</taxon>
        <taxon>Actinomycetota</taxon>
        <taxon>Actinomycetes</taxon>
        <taxon>Micrococcales</taxon>
        <taxon>Intrasporangiaceae</taxon>
        <taxon>Nostocoides</taxon>
    </lineage>
</organism>
<reference evidence="1 2" key="1">
    <citation type="journal article" date="2019" name="Int. J. Syst. Evol. Microbiol.">
        <title>The Global Catalogue of Microorganisms (GCM) 10K type strain sequencing project: providing services to taxonomists for standard genome sequencing and annotation.</title>
        <authorList>
            <consortium name="The Broad Institute Genomics Platform"/>
            <consortium name="The Broad Institute Genome Sequencing Center for Infectious Disease"/>
            <person name="Wu L."/>
            <person name="Ma J."/>
        </authorList>
    </citation>
    <scope>NUCLEOTIDE SEQUENCE [LARGE SCALE GENOMIC DNA]</scope>
    <source>
        <strain evidence="1 2">JCM 15592</strain>
    </source>
</reference>
<evidence type="ECO:0000313" key="1">
    <source>
        <dbReference type="EMBL" id="GAA1793267.1"/>
    </source>
</evidence>
<dbReference type="Proteomes" id="UP001499938">
    <property type="component" value="Unassembled WGS sequence"/>
</dbReference>
<sequence length="69" mass="7879">MRTCLDHEARASRGQCGERYEVTFASGDLRRVLIYVGLWGVGPDAWIQIDDFGIWRYSLEDDHTSGSEN</sequence>
<gene>
    <name evidence="1" type="ORF">GCM10009811_17540</name>
</gene>
<dbReference type="EMBL" id="BAAAPO010000026">
    <property type="protein sequence ID" value="GAA1793267.1"/>
    <property type="molecule type" value="Genomic_DNA"/>
</dbReference>
<proteinExistence type="predicted"/>
<comment type="caution">
    <text evidence="1">The sequence shown here is derived from an EMBL/GenBank/DDBJ whole genome shotgun (WGS) entry which is preliminary data.</text>
</comment>
<accession>A0ABN2LM52</accession>
<keyword evidence="2" id="KW-1185">Reference proteome</keyword>
<protein>
    <recommendedName>
        <fullName evidence="3">Transposase</fullName>
    </recommendedName>
</protein>